<dbReference type="VEuPathDB" id="TriTrypDB:LpyrH10_05_3860"/>
<dbReference type="RefSeq" id="XP_015660903.1">
    <property type="nucleotide sequence ID" value="XM_015800896.1"/>
</dbReference>
<protein>
    <recommendedName>
        <fullName evidence="5">Transmembrane protein</fullName>
    </recommendedName>
</protein>
<evidence type="ECO:0000313" key="3">
    <source>
        <dbReference type="EMBL" id="KPA82464.1"/>
    </source>
</evidence>
<gene>
    <name evidence="3" type="ORF">ABB37_03526</name>
</gene>
<comment type="caution">
    <text evidence="3">The sequence shown here is derived from an EMBL/GenBank/DDBJ whole genome shotgun (WGS) entry which is preliminary data.</text>
</comment>
<dbReference type="AlphaFoldDB" id="A0A0N1J515"/>
<dbReference type="Proteomes" id="UP000037923">
    <property type="component" value="Unassembled WGS sequence"/>
</dbReference>
<keyword evidence="2" id="KW-0812">Transmembrane</keyword>
<keyword evidence="4" id="KW-1185">Reference proteome</keyword>
<keyword evidence="2" id="KW-0472">Membrane</keyword>
<sequence>MSMQKYTLVTAVVACGPAIFAVAQGESAASTTTTTTKTPVPVNLGQNIVTTVLILGVTTGVTLVYVLTKLIPKMRRGEISLSKIEFDWRAELLNQTSKKEKARRAEEMAVRRYGEVDESGMRTSSETQPRVQIRGADKADEADKAAEEIYSSRNTREEEDAHVTFPREHRE</sequence>
<feature type="region of interest" description="Disordered" evidence="1">
    <location>
        <begin position="116"/>
        <end position="171"/>
    </location>
</feature>
<dbReference type="OrthoDB" id="267951at2759"/>
<evidence type="ECO:0008006" key="5">
    <source>
        <dbReference type="Google" id="ProtNLM"/>
    </source>
</evidence>
<evidence type="ECO:0000256" key="1">
    <source>
        <dbReference type="SAM" id="MobiDB-lite"/>
    </source>
</evidence>
<feature type="transmembrane region" description="Helical" evidence="2">
    <location>
        <begin position="49"/>
        <end position="67"/>
    </location>
</feature>
<reference evidence="3 4" key="1">
    <citation type="submission" date="2015-07" db="EMBL/GenBank/DDBJ databases">
        <title>High-quality genome of monoxenous trypanosomatid Leptomonas pyrrhocoris.</title>
        <authorList>
            <person name="Flegontov P."/>
            <person name="Butenko A."/>
            <person name="Firsov S."/>
            <person name="Vlcek C."/>
            <person name="Logacheva M.D."/>
            <person name="Field M."/>
            <person name="Filatov D."/>
            <person name="Flegontova O."/>
            <person name="Gerasimov E."/>
            <person name="Jackson A.P."/>
            <person name="Kelly S."/>
            <person name="Opperdoes F."/>
            <person name="O'Reilly A."/>
            <person name="Votypka J."/>
            <person name="Yurchenko V."/>
            <person name="Lukes J."/>
        </authorList>
    </citation>
    <scope>NUCLEOTIDE SEQUENCE [LARGE SCALE GENOMIC DNA]</scope>
    <source>
        <strain evidence="3">H10</strain>
    </source>
</reference>
<evidence type="ECO:0000256" key="2">
    <source>
        <dbReference type="SAM" id="Phobius"/>
    </source>
</evidence>
<feature type="compositionally biased region" description="Basic and acidic residues" evidence="1">
    <location>
        <begin position="154"/>
        <end position="171"/>
    </location>
</feature>
<feature type="compositionally biased region" description="Polar residues" evidence="1">
    <location>
        <begin position="121"/>
        <end position="130"/>
    </location>
</feature>
<feature type="compositionally biased region" description="Basic and acidic residues" evidence="1">
    <location>
        <begin position="135"/>
        <end position="147"/>
    </location>
</feature>
<organism evidence="3 4">
    <name type="scientific">Leptomonas pyrrhocoris</name>
    <name type="common">Firebug parasite</name>
    <dbReference type="NCBI Taxonomy" id="157538"/>
    <lineage>
        <taxon>Eukaryota</taxon>
        <taxon>Discoba</taxon>
        <taxon>Euglenozoa</taxon>
        <taxon>Kinetoplastea</taxon>
        <taxon>Metakinetoplastina</taxon>
        <taxon>Trypanosomatida</taxon>
        <taxon>Trypanosomatidae</taxon>
        <taxon>Leishmaniinae</taxon>
        <taxon>Leptomonas</taxon>
    </lineage>
</organism>
<name>A0A0N1J515_LEPPY</name>
<dbReference type="OMA" id="QPRIEMR"/>
<keyword evidence="2" id="KW-1133">Transmembrane helix</keyword>
<evidence type="ECO:0000313" key="4">
    <source>
        <dbReference type="Proteomes" id="UP000037923"/>
    </source>
</evidence>
<dbReference type="GeneID" id="26903817"/>
<dbReference type="EMBL" id="LGTL01000005">
    <property type="protein sequence ID" value="KPA82464.1"/>
    <property type="molecule type" value="Genomic_DNA"/>
</dbReference>
<accession>A0A0N1J515</accession>
<proteinExistence type="predicted"/>